<feature type="domain" description="Phosphatidic acid phosphatase type 2/haloperoxidase" evidence="8">
    <location>
        <begin position="88"/>
        <end position="231"/>
    </location>
</feature>
<evidence type="ECO:0000313" key="9">
    <source>
        <dbReference type="EMBL" id="KAG2176776.1"/>
    </source>
</evidence>
<proteinExistence type="inferred from homology"/>
<name>A0A8H7PP90_9FUNG</name>
<feature type="transmembrane region" description="Helical" evidence="7">
    <location>
        <begin position="227"/>
        <end position="246"/>
    </location>
</feature>
<feature type="transmembrane region" description="Helical" evidence="7">
    <location>
        <begin position="158"/>
        <end position="177"/>
    </location>
</feature>
<dbReference type="GO" id="GO:0046839">
    <property type="term" value="P:phospholipid dephosphorylation"/>
    <property type="evidence" value="ECO:0007669"/>
    <property type="project" value="TreeGrafter"/>
</dbReference>
<comment type="similarity">
    <text evidence="2">Belongs to the PA-phosphatase related phosphoesterase family.</text>
</comment>
<dbReference type="GO" id="GO:0016020">
    <property type="term" value="C:membrane"/>
    <property type="evidence" value="ECO:0007669"/>
    <property type="project" value="UniProtKB-SubCell"/>
</dbReference>
<evidence type="ECO:0000256" key="7">
    <source>
        <dbReference type="SAM" id="Phobius"/>
    </source>
</evidence>
<dbReference type="Pfam" id="PF01569">
    <property type="entry name" value="PAP2"/>
    <property type="match status" value="1"/>
</dbReference>
<sequence>MFCLTWHQFDPLFINTLYTIDYVPPFHQEFYLDDWSIRYPYSVKERVSFTALLVRDPAIELGKSTPLVIIVIIAGFIKRSFHDLHHGLLGLFFALTFTLMFTDVLKITIGEPRPDMLARCAPSVTTSPAESLLNVAICNGVASIDLQDGFKSFPSGHASYSFAGLGYLSLYLCGKLHIFDHQGHVWKSFLVMVPIMGAILVAISRIMDYRHHPWDVIFGSFLGKSSLSNFFILGLSFGFAAAYFSYHQYYPLLSARDCHVPFEPRHRVKLIPDESTDDTSNADTAALGQHPVS</sequence>
<feature type="transmembrane region" description="Helical" evidence="7">
    <location>
        <begin position="189"/>
        <end position="207"/>
    </location>
</feature>
<gene>
    <name evidence="9" type="ORF">INT44_007440</name>
</gene>
<dbReference type="AlphaFoldDB" id="A0A8H7PP90"/>
<dbReference type="EMBL" id="JAEPRA010000013">
    <property type="protein sequence ID" value="KAG2176776.1"/>
    <property type="molecule type" value="Genomic_DNA"/>
</dbReference>
<organism evidence="9 10">
    <name type="scientific">Umbelopsis vinacea</name>
    <dbReference type="NCBI Taxonomy" id="44442"/>
    <lineage>
        <taxon>Eukaryota</taxon>
        <taxon>Fungi</taxon>
        <taxon>Fungi incertae sedis</taxon>
        <taxon>Mucoromycota</taxon>
        <taxon>Mucoromycotina</taxon>
        <taxon>Umbelopsidomycetes</taxon>
        <taxon>Umbelopsidales</taxon>
        <taxon>Umbelopsidaceae</taxon>
        <taxon>Umbelopsis</taxon>
    </lineage>
</organism>
<evidence type="ECO:0000256" key="6">
    <source>
        <dbReference type="SAM" id="MobiDB-lite"/>
    </source>
</evidence>
<dbReference type="Gene3D" id="1.20.144.10">
    <property type="entry name" value="Phosphatidic acid phosphatase type 2/haloperoxidase"/>
    <property type="match status" value="1"/>
</dbReference>
<reference evidence="9" key="1">
    <citation type="submission" date="2020-12" db="EMBL/GenBank/DDBJ databases">
        <title>Metabolic potential, ecology and presence of endohyphal bacteria is reflected in genomic diversity of Mucoromycotina.</title>
        <authorList>
            <person name="Muszewska A."/>
            <person name="Okrasinska A."/>
            <person name="Steczkiewicz K."/>
            <person name="Drgas O."/>
            <person name="Orlowska M."/>
            <person name="Perlinska-Lenart U."/>
            <person name="Aleksandrzak-Piekarczyk T."/>
            <person name="Szatraj K."/>
            <person name="Zielenkiewicz U."/>
            <person name="Pilsyk S."/>
            <person name="Malc E."/>
            <person name="Mieczkowski P."/>
            <person name="Kruszewska J.S."/>
            <person name="Biernat P."/>
            <person name="Pawlowska J."/>
        </authorList>
    </citation>
    <scope>NUCLEOTIDE SEQUENCE</scope>
    <source>
        <strain evidence="9">WA0000051536</strain>
    </source>
</reference>
<keyword evidence="10" id="KW-1185">Reference proteome</keyword>
<dbReference type="InterPro" id="IPR000326">
    <property type="entry name" value="PAP2/HPO"/>
</dbReference>
<dbReference type="SMART" id="SM00014">
    <property type="entry name" value="acidPPc"/>
    <property type="match status" value="1"/>
</dbReference>
<keyword evidence="4 7" id="KW-1133">Transmembrane helix</keyword>
<evidence type="ECO:0000313" key="10">
    <source>
        <dbReference type="Proteomes" id="UP000612746"/>
    </source>
</evidence>
<keyword evidence="5 7" id="KW-0472">Membrane</keyword>
<evidence type="ECO:0000256" key="5">
    <source>
        <dbReference type="ARBA" id="ARBA00023136"/>
    </source>
</evidence>
<dbReference type="CDD" id="cd03390">
    <property type="entry name" value="PAP2_containing_1_like"/>
    <property type="match status" value="1"/>
</dbReference>
<dbReference type="Proteomes" id="UP000612746">
    <property type="component" value="Unassembled WGS sequence"/>
</dbReference>
<feature type="transmembrane region" description="Helical" evidence="7">
    <location>
        <begin position="89"/>
        <end position="109"/>
    </location>
</feature>
<evidence type="ECO:0000256" key="4">
    <source>
        <dbReference type="ARBA" id="ARBA00022989"/>
    </source>
</evidence>
<dbReference type="GO" id="GO:0008195">
    <property type="term" value="F:phosphatidate phosphatase activity"/>
    <property type="evidence" value="ECO:0007669"/>
    <property type="project" value="TreeGrafter"/>
</dbReference>
<evidence type="ECO:0000259" key="8">
    <source>
        <dbReference type="SMART" id="SM00014"/>
    </source>
</evidence>
<comment type="subcellular location">
    <subcellularLocation>
        <location evidence="1">Membrane</location>
        <topology evidence="1">Multi-pass membrane protein</topology>
    </subcellularLocation>
</comment>
<comment type="caution">
    <text evidence="9">The sequence shown here is derived from an EMBL/GenBank/DDBJ whole genome shotgun (WGS) entry which is preliminary data.</text>
</comment>
<keyword evidence="3 7" id="KW-0812">Transmembrane</keyword>
<feature type="region of interest" description="Disordered" evidence="6">
    <location>
        <begin position="273"/>
        <end position="293"/>
    </location>
</feature>
<dbReference type="InterPro" id="IPR043216">
    <property type="entry name" value="PAP-like"/>
</dbReference>
<dbReference type="OrthoDB" id="8907274at2759"/>
<dbReference type="InterPro" id="IPR036938">
    <property type="entry name" value="PAP2/HPO_sf"/>
</dbReference>
<protein>
    <recommendedName>
        <fullName evidence="8">Phosphatidic acid phosphatase type 2/haloperoxidase domain-containing protein</fullName>
    </recommendedName>
</protein>
<accession>A0A8H7PP90</accession>
<dbReference type="PANTHER" id="PTHR10165">
    <property type="entry name" value="LIPID PHOSPHATE PHOSPHATASE"/>
    <property type="match status" value="1"/>
</dbReference>
<dbReference type="PANTHER" id="PTHR10165:SF35">
    <property type="entry name" value="RE23632P"/>
    <property type="match status" value="1"/>
</dbReference>
<dbReference type="GO" id="GO:0006644">
    <property type="term" value="P:phospholipid metabolic process"/>
    <property type="evidence" value="ECO:0007669"/>
    <property type="project" value="InterPro"/>
</dbReference>
<evidence type="ECO:0000256" key="2">
    <source>
        <dbReference type="ARBA" id="ARBA00008816"/>
    </source>
</evidence>
<evidence type="ECO:0000256" key="3">
    <source>
        <dbReference type="ARBA" id="ARBA00022692"/>
    </source>
</evidence>
<dbReference type="SUPFAM" id="SSF48317">
    <property type="entry name" value="Acid phosphatase/Vanadium-dependent haloperoxidase"/>
    <property type="match status" value="1"/>
</dbReference>
<evidence type="ECO:0000256" key="1">
    <source>
        <dbReference type="ARBA" id="ARBA00004141"/>
    </source>
</evidence>